<reference evidence="8 9" key="1">
    <citation type="journal article" date="2017" name="MBio">
        <title>Type VI secretion-mediated competition in the bee gut microbiome.</title>
        <authorList>
            <person name="Steele M.I."/>
            <person name="Kwong W.K."/>
            <person name="Powell J.E."/>
            <person name="Whiteley M."/>
            <person name="Moran N.A."/>
        </authorList>
    </citation>
    <scope>NUCLEOTIDE SEQUENCE [LARGE SCALE GENOMIC DNA]</scope>
    <source>
        <strain evidence="8 9">App2-2</strain>
    </source>
</reference>
<evidence type="ECO:0000256" key="3">
    <source>
        <dbReference type="ARBA" id="ARBA00022692"/>
    </source>
</evidence>
<dbReference type="GO" id="GO:0005886">
    <property type="term" value="C:plasma membrane"/>
    <property type="evidence" value="ECO:0007669"/>
    <property type="project" value="UniProtKB-SubCell"/>
</dbReference>
<dbReference type="Pfam" id="PF06271">
    <property type="entry name" value="RDD"/>
    <property type="match status" value="1"/>
</dbReference>
<evidence type="ECO:0000313" key="8">
    <source>
        <dbReference type="EMBL" id="PIT18316.1"/>
    </source>
</evidence>
<evidence type="ECO:0000313" key="9">
    <source>
        <dbReference type="Proteomes" id="UP000231293"/>
    </source>
</evidence>
<organism evidence="8 9">
    <name type="scientific">Snodgrassella alvi</name>
    <dbReference type="NCBI Taxonomy" id="1196083"/>
    <lineage>
        <taxon>Bacteria</taxon>
        <taxon>Pseudomonadati</taxon>
        <taxon>Pseudomonadota</taxon>
        <taxon>Betaproteobacteria</taxon>
        <taxon>Neisseriales</taxon>
        <taxon>Neisseriaceae</taxon>
        <taxon>Snodgrassella</taxon>
    </lineage>
</organism>
<comment type="subcellular location">
    <subcellularLocation>
        <location evidence="1">Cell membrane</location>
        <topology evidence="1">Multi-pass membrane protein</topology>
    </subcellularLocation>
</comment>
<keyword evidence="5 6" id="KW-0472">Membrane</keyword>
<evidence type="ECO:0000256" key="6">
    <source>
        <dbReference type="SAM" id="Phobius"/>
    </source>
</evidence>
<evidence type="ECO:0000256" key="5">
    <source>
        <dbReference type="ARBA" id="ARBA00023136"/>
    </source>
</evidence>
<dbReference type="Proteomes" id="UP000231293">
    <property type="component" value="Unassembled WGS sequence"/>
</dbReference>
<evidence type="ECO:0000256" key="4">
    <source>
        <dbReference type="ARBA" id="ARBA00022989"/>
    </source>
</evidence>
<feature type="domain" description="RDD" evidence="7">
    <location>
        <begin position="2"/>
        <end position="154"/>
    </location>
</feature>
<dbReference type="PANTHER" id="PTHR36115:SF4">
    <property type="entry name" value="MEMBRANE PROTEIN"/>
    <property type="match status" value="1"/>
</dbReference>
<dbReference type="InterPro" id="IPR010432">
    <property type="entry name" value="RDD"/>
</dbReference>
<proteinExistence type="predicted"/>
<feature type="transmembrane region" description="Helical" evidence="6">
    <location>
        <begin position="90"/>
        <end position="113"/>
    </location>
</feature>
<evidence type="ECO:0000259" key="7">
    <source>
        <dbReference type="Pfam" id="PF06271"/>
    </source>
</evidence>
<protein>
    <recommendedName>
        <fullName evidence="7">RDD domain-containing protein</fullName>
    </recommendedName>
</protein>
<feature type="transmembrane region" description="Helical" evidence="6">
    <location>
        <begin position="125"/>
        <end position="142"/>
    </location>
</feature>
<feature type="transmembrane region" description="Helical" evidence="6">
    <location>
        <begin position="7"/>
        <end position="28"/>
    </location>
</feature>
<name>A0A2N9WWG1_9NEIS</name>
<evidence type="ECO:0000256" key="2">
    <source>
        <dbReference type="ARBA" id="ARBA00022475"/>
    </source>
</evidence>
<sequence>MRIAAVLINWLIFHLSIILGTLFFGLLAKMLHSALAGKICIILATLVPLLMYFIGQCIMMSTKGQSFGKKLLRIKVIGIDGSNPGFIGTVLLRTIIPAVALTIIGLLLNLIFYPDIYTVLSKPNFISLFFYIICLFMLFRTTTYRRTLEDYLAKTIVIKV</sequence>
<dbReference type="AlphaFoldDB" id="A0A2N9WWG1"/>
<gene>
    <name evidence="8" type="ORF">BGI32_01325</name>
</gene>
<dbReference type="PANTHER" id="PTHR36115">
    <property type="entry name" value="PROLINE-RICH ANTIGEN HOMOLOG-RELATED"/>
    <property type="match status" value="1"/>
</dbReference>
<comment type="caution">
    <text evidence="8">The sequence shown here is derived from an EMBL/GenBank/DDBJ whole genome shotgun (WGS) entry which is preliminary data.</text>
</comment>
<evidence type="ECO:0000256" key="1">
    <source>
        <dbReference type="ARBA" id="ARBA00004651"/>
    </source>
</evidence>
<dbReference type="EMBL" id="MDVB01000006">
    <property type="protein sequence ID" value="PIT18316.1"/>
    <property type="molecule type" value="Genomic_DNA"/>
</dbReference>
<dbReference type="InterPro" id="IPR051791">
    <property type="entry name" value="Pra-immunoreactive"/>
</dbReference>
<keyword evidence="3 6" id="KW-0812">Transmembrane</keyword>
<accession>A0A2N9WWG1</accession>
<keyword evidence="4 6" id="KW-1133">Transmembrane helix</keyword>
<keyword evidence="2" id="KW-1003">Cell membrane</keyword>
<feature type="transmembrane region" description="Helical" evidence="6">
    <location>
        <begin position="34"/>
        <end position="54"/>
    </location>
</feature>